<reference evidence="1" key="1">
    <citation type="submission" date="2021-03" db="EMBL/GenBank/DDBJ databases">
        <authorList>
            <person name="Tagirdzhanova G."/>
        </authorList>
    </citation>
    <scope>NUCLEOTIDE SEQUENCE</scope>
</reference>
<proteinExistence type="predicted"/>
<organism evidence="1 2">
    <name type="scientific">Heterodermia speciosa</name>
    <dbReference type="NCBI Taxonomy" id="116794"/>
    <lineage>
        <taxon>Eukaryota</taxon>
        <taxon>Fungi</taxon>
        <taxon>Dikarya</taxon>
        <taxon>Ascomycota</taxon>
        <taxon>Pezizomycotina</taxon>
        <taxon>Lecanoromycetes</taxon>
        <taxon>OSLEUM clade</taxon>
        <taxon>Lecanoromycetidae</taxon>
        <taxon>Caliciales</taxon>
        <taxon>Physciaceae</taxon>
        <taxon>Heterodermia</taxon>
    </lineage>
</organism>
<dbReference type="AlphaFoldDB" id="A0A8H3IBY0"/>
<comment type="caution">
    <text evidence="1">The sequence shown here is derived from an EMBL/GenBank/DDBJ whole genome shotgun (WGS) entry which is preliminary data.</text>
</comment>
<evidence type="ECO:0000313" key="1">
    <source>
        <dbReference type="EMBL" id="CAF9912773.1"/>
    </source>
</evidence>
<keyword evidence="2" id="KW-1185">Reference proteome</keyword>
<name>A0A8H3IBY0_9LECA</name>
<accession>A0A8H3IBY0</accession>
<dbReference type="Proteomes" id="UP000664521">
    <property type="component" value="Unassembled WGS sequence"/>
</dbReference>
<sequence length="159" mass="16979">MAFGEPKAFNVTAISALNNASRFECWQLEAEAVPARGAINFDLGNFANGLVSIIPAFTTSGTIGNAVTKQYSLIMSGLVHIKTPDSGLPPDQSEMWIQGGKYGWLIAADLKDEAAYGHVTEFPSAADTVIAQFPFVGNKVPGHEVLYAGPCRMEEMIGL</sequence>
<dbReference type="EMBL" id="CAJPDS010000012">
    <property type="protein sequence ID" value="CAF9912773.1"/>
    <property type="molecule type" value="Genomic_DNA"/>
</dbReference>
<protein>
    <submittedName>
        <fullName evidence="1">Uncharacterized protein</fullName>
    </submittedName>
</protein>
<dbReference type="OrthoDB" id="3223416at2759"/>
<gene>
    <name evidence="1" type="ORF">HETSPECPRED_001197</name>
</gene>
<evidence type="ECO:0000313" key="2">
    <source>
        <dbReference type="Proteomes" id="UP000664521"/>
    </source>
</evidence>